<sequence length="224" mass="24315">MQKQSHLTMMPRPTAVVMTKDGIGAERVTLMPSAPSVSPLQVISETLSVPSAKTPPERMEKAALKGAQEAISDSSDPIGMLIKVEANASTISALQHGERKLARRKSLLFWLHLTTVILMLVFTAISSIANLSIHLEHYLRMANLSSNMICLGFATSTMFITRTRLSVALELHKVRKQLRKRLAYQATAKNISAARAPPPSQPFLSDVSSGTSGWIVAPGCKALQ</sequence>
<evidence type="ECO:0000313" key="4">
    <source>
        <dbReference type="Proteomes" id="UP000202863"/>
    </source>
</evidence>
<feature type="transmembrane region" description="Helical" evidence="2">
    <location>
        <begin position="141"/>
        <end position="160"/>
    </location>
</feature>
<keyword evidence="2" id="KW-0472">Membrane</keyword>
<feature type="transmembrane region" description="Helical" evidence="2">
    <location>
        <begin position="107"/>
        <end position="129"/>
    </location>
</feature>
<dbReference type="InterPro" id="IPR002565">
    <property type="entry name" value="Orbi_NS3"/>
</dbReference>
<evidence type="ECO:0000313" key="3">
    <source>
        <dbReference type="EMBL" id="AAG34266.1"/>
    </source>
</evidence>
<name>Q9DSP0_9REOV</name>
<keyword evidence="2" id="KW-0812">Transmembrane</keyword>
<evidence type="ECO:0000256" key="1">
    <source>
        <dbReference type="ARBA" id="ARBA00006302"/>
    </source>
</evidence>
<evidence type="ECO:0000256" key="2">
    <source>
        <dbReference type="SAM" id="Phobius"/>
    </source>
</evidence>
<dbReference type="RefSeq" id="YP_052951.1">
    <property type="nucleotide sequence ID" value="NC_006006.1"/>
</dbReference>
<keyword evidence="2" id="KW-1133">Transmembrane helix</keyword>
<proteinExistence type="inferred from homology"/>
<dbReference type="Proteomes" id="UP000202863">
    <property type="component" value="Genome"/>
</dbReference>
<accession>Q9DSP0</accession>
<keyword evidence="4" id="KW-1185">Reference proteome</keyword>
<reference evidence="3 4" key="1">
    <citation type="journal article" date="2001" name="J. Gen. Virol.">
        <title>Complete sequence characterization of the genome of the St Croix River virus, a new orbivirus isolated from cells of Ixodes scapularis.</title>
        <authorList>
            <person name="Attoui H."/>
            <person name="Stirling J.M."/>
            <person name="Munderloh U.G."/>
            <person name="Billoir F."/>
            <person name="Brookes S.M."/>
            <person name="Burroughs J.N."/>
            <person name="de Micco P."/>
            <person name="Mertens P.P."/>
            <person name="de Lamballerie X."/>
        </authorList>
    </citation>
    <scope>NUCLEOTIDE SEQUENCE [LARGE SCALE GENOMIC DNA]</scope>
</reference>
<comment type="similarity">
    <text evidence="1">Belongs to the orbivirus NS3 family.</text>
</comment>
<protein>
    <submittedName>
        <fullName evidence="3">NS3</fullName>
    </submittedName>
</protein>
<organism evidence="3 4">
    <name type="scientific">St Croix River virus</name>
    <dbReference type="NCBI Taxonomy" id="104581"/>
    <lineage>
        <taxon>Viruses</taxon>
        <taxon>Riboviria</taxon>
        <taxon>Orthornavirae</taxon>
        <taxon>Duplornaviricota</taxon>
        <taxon>Resentoviricetes</taxon>
        <taxon>Reovirales</taxon>
        <taxon>Sedoreoviridae</taxon>
        <taxon>Orbivirus</taxon>
        <taxon>Orbivirus saintcroixense</taxon>
    </lineage>
</organism>
<dbReference type="KEGG" id="vg:2943203"/>
<dbReference type="GeneID" id="2943203"/>
<dbReference type="EMBL" id="AF145407">
    <property type="protein sequence ID" value="AAG34266.1"/>
    <property type="molecule type" value="Genomic_RNA"/>
</dbReference>
<reference evidence="4" key="2">
    <citation type="journal article" date="2005" name="Virology">
        <title>Expansion of family Reoviridae to include nine-segmented dsRNA viruses: isolation and characterization of a new virus designated Aedes pseudoscutellaris reovirus assigned to a proposed genus (Dinovernavirus).</title>
        <authorList>
            <person name="Attoui H."/>
            <person name="Mohd Jaafar F."/>
            <person name="Belhouchet M."/>
            <person name="Biagini P."/>
            <person name="Cantaloube J.F."/>
            <person name="de Micco P."/>
            <person name="de Lamballerie X."/>
        </authorList>
    </citation>
    <scope>NUCLEOTIDE SEQUENCE [LARGE SCALE GENOMIC DNA]</scope>
</reference>
<dbReference type="Pfam" id="PF01616">
    <property type="entry name" value="Orbi_NS3"/>
    <property type="match status" value="1"/>
</dbReference>